<feature type="short sequence motif" description="Q motif" evidence="11">
    <location>
        <begin position="2"/>
        <end position="30"/>
    </location>
</feature>
<dbReference type="STRING" id="947166.A0A1D1V442"/>
<keyword evidence="7 12" id="KW-0067">ATP-binding</keyword>
<dbReference type="PROSITE" id="PS50188">
    <property type="entry name" value="B302_SPRY"/>
    <property type="match status" value="1"/>
</dbReference>
<reference evidence="17 18" key="1">
    <citation type="journal article" date="2016" name="Nat. Commun.">
        <title>Extremotolerant tardigrade genome and improved radiotolerance of human cultured cells by tardigrade-unique protein.</title>
        <authorList>
            <person name="Hashimoto T."/>
            <person name="Horikawa D.D."/>
            <person name="Saito Y."/>
            <person name="Kuwahara H."/>
            <person name="Kozuka-Hata H."/>
            <person name="Shin-I T."/>
            <person name="Minakuchi Y."/>
            <person name="Ohishi K."/>
            <person name="Motoyama A."/>
            <person name="Aizu T."/>
            <person name="Enomoto A."/>
            <person name="Kondo K."/>
            <person name="Tanaka S."/>
            <person name="Hara Y."/>
            <person name="Koshikawa S."/>
            <person name="Sagara H."/>
            <person name="Miura T."/>
            <person name="Yokobori S."/>
            <person name="Miyagawa K."/>
            <person name="Suzuki Y."/>
            <person name="Kubo T."/>
            <person name="Oyama M."/>
            <person name="Kohara Y."/>
            <person name="Fujiyama A."/>
            <person name="Arakawa K."/>
            <person name="Katayama T."/>
            <person name="Toyoda A."/>
            <person name="Kunieda T."/>
        </authorList>
    </citation>
    <scope>NUCLEOTIDE SEQUENCE [LARGE SCALE GENOMIC DNA]</scope>
    <source>
        <strain evidence="17 18">YOKOZUNA-1</strain>
    </source>
</reference>
<evidence type="ECO:0000259" key="14">
    <source>
        <dbReference type="PROSITE" id="PS51192"/>
    </source>
</evidence>
<dbReference type="SMART" id="SM00487">
    <property type="entry name" value="DEXDc"/>
    <property type="match status" value="1"/>
</dbReference>
<dbReference type="Pfam" id="PF00622">
    <property type="entry name" value="SPRY"/>
    <property type="match status" value="1"/>
</dbReference>
<evidence type="ECO:0000259" key="15">
    <source>
        <dbReference type="PROSITE" id="PS51194"/>
    </source>
</evidence>
<dbReference type="Pfam" id="PF00270">
    <property type="entry name" value="DEAD"/>
    <property type="match status" value="2"/>
</dbReference>
<dbReference type="AlphaFoldDB" id="A0A1D1V442"/>
<dbReference type="SUPFAM" id="SSF49899">
    <property type="entry name" value="Concanavalin A-like lectins/glucanases"/>
    <property type="match status" value="1"/>
</dbReference>
<dbReference type="CDD" id="cd12873">
    <property type="entry name" value="SPRY_DDX1"/>
    <property type="match status" value="1"/>
</dbReference>
<dbReference type="InterPro" id="IPR013320">
    <property type="entry name" value="ConA-like_dom_sf"/>
</dbReference>
<dbReference type="Gene3D" id="2.60.120.920">
    <property type="match status" value="1"/>
</dbReference>
<organism evidence="17 18">
    <name type="scientific">Ramazzottius varieornatus</name>
    <name type="common">Water bear</name>
    <name type="synonym">Tardigrade</name>
    <dbReference type="NCBI Taxonomy" id="947166"/>
    <lineage>
        <taxon>Eukaryota</taxon>
        <taxon>Metazoa</taxon>
        <taxon>Ecdysozoa</taxon>
        <taxon>Tardigrada</taxon>
        <taxon>Eutardigrada</taxon>
        <taxon>Parachela</taxon>
        <taxon>Hypsibioidea</taxon>
        <taxon>Ramazzottiidae</taxon>
        <taxon>Ramazzottius</taxon>
    </lineage>
</organism>
<evidence type="ECO:0000256" key="6">
    <source>
        <dbReference type="ARBA" id="ARBA00022839"/>
    </source>
</evidence>
<dbReference type="Pfam" id="PF00271">
    <property type="entry name" value="Helicase_C"/>
    <property type="match status" value="1"/>
</dbReference>
<comment type="catalytic activity">
    <reaction evidence="9 12">
        <text>ATP + H2O = ADP + phosphate + H(+)</text>
        <dbReference type="Rhea" id="RHEA:13065"/>
        <dbReference type="ChEBI" id="CHEBI:15377"/>
        <dbReference type="ChEBI" id="CHEBI:15378"/>
        <dbReference type="ChEBI" id="CHEBI:30616"/>
        <dbReference type="ChEBI" id="CHEBI:43474"/>
        <dbReference type="ChEBI" id="CHEBI:456216"/>
        <dbReference type="EC" id="3.6.4.13"/>
    </reaction>
</comment>
<keyword evidence="6" id="KW-0269">Exonuclease</keyword>
<dbReference type="GO" id="GO:0005524">
    <property type="term" value="F:ATP binding"/>
    <property type="evidence" value="ECO:0007669"/>
    <property type="project" value="UniProtKB-UniRule"/>
</dbReference>
<dbReference type="GO" id="GO:0003723">
    <property type="term" value="F:RNA binding"/>
    <property type="evidence" value="ECO:0007669"/>
    <property type="project" value="UniProtKB-UniRule"/>
</dbReference>
<dbReference type="CDD" id="cd18787">
    <property type="entry name" value="SF2_C_DEAD"/>
    <property type="match status" value="1"/>
</dbReference>
<dbReference type="SMART" id="SM00449">
    <property type="entry name" value="SPRY"/>
    <property type="match status" value="1"/>
</dbReference>
<comment type="caution">
    <text evidence="17">The sequence shown here is derived from an EMBL/GenBank/DDBJ whole genome shotgun (WGS) entry which is preliminary data.</text>
</comment>
<dbReference type="PROSITE" id="PS51195">
    <property type="entry name" value="Q_MOTIF"/>
    <property type="match status" value="1"/>
</dbReference>
<comment type="similarity">
    <text evidence="1">Belongs to the DEAD box helicase family. DDX1 subfamily.</text>
</comment>
<dbReference type="InterPro" id="IPR043136">
    <property type="entry name" value="B30.2/SPRY_sf"/>
</dbReference>
<dbReference type="FunFam" id="2.60.120.920:FF:000076">
    <property type="entry name" value="ATP-dependent RNA helicase DDX1"/>
    <property type="match status" value="1"/>
</dbReference>
<gene>
    <name evidence="17" type="primary">RvY_07950-1</name>
    <name evidence="17" type="synonym">RvY_07950.1</name>
    <name evidence="17" type="ORF">RvY_07950</name>
</gene>
<evidence type="ECO:0000313" key="17">
    <source>
        <dbReference type="EMBL" id="GAU96519.1"/>
    </source>
</evidence>
<dbReference type="InterPro" id="IPR001870">
    <property type="entry name" value="B30.2/SPRY"/>
</dbReference>
<protein>
    <recommendedName>
        <fullName evidence="12">ATP-dependent RNA helicase</fullName>
        <ecNumber evidence="12">3.6.4.13</ecNumber>
    </recommendedName>
</protein>
<comment type="function">
    <text evidence="10">Acts as an ATP-dependent RNA helicase, able to unwind both RNA-RNA and RNA-DNA duplexes. Possesses 5' single-stranded RNA overhang nuclease activity.</text>
</comment>
<dbReference type="Gene3D" id="3.40.50.300">
    <property type="entry name" value="P-loop containing nucleotide triphosphate hydrolases"/>
    <property type="match status" value="3"/>
</dbReference>
<dbReference type="InterPro" id="IPR011545">
    <property type="entry name" value="DEAD/DEAH_box_helicase_dom"/>
</dbReference>
<keyword evidence="2" id="KW-0540">Nuclease</keyword>
<dbReference type="InterPro" id="IPR014001">
    <property type="entry name" value="Helicase_ATP-bd"/>
</dbReference>
<proteinExistence type="inferred from homology"/>
<feature type="domain" description="Helicase ATP-binding" evidence="14">
    <location>
        <begin position="290"/>
        <end position="435"/>
    </location>
</feature>
<sequence>MAAFEEMGVLPELSKAIEEMEWNLPTDIQQDAIPGILGGGDVIMAAETGSGKTGAFCLPTLQIVWETIRDAQMGKPSATAGQQPSSNASNKWSLNMFDRDPQLAIDPQGTTCQSRNQQAWQGCRANRGVIDGGKYYYESTVTDEGLCRVGWSTANASLDLGTDQWGYGYGGTGKKSFNKQFDTFGEAYGKNDVIGCFVDLDKGMVRFAKNGTDYGVAFAMNPQMRNMPVFPAIVLKNAEMHFNFGDEPMKFPPGDGWVPLSKASPEHVIVSQANANAHAARIQQQPKGPQPNAPMCIIIEPTRELAEQACTEITRFKKYLVNPSIREYVLVGGVNARDQLDALSKGVDIVVGTPGRLDDLVSSGELSLQNVRFFVLDEADGLISQGHLNLIERFHAKIPKVGADGKRLQMIVCSATLHNQDIKRMADKLMHFPSWLDLKGQDSVPDTVHHVVVLVDPRTDQSWKNLNVCIRTDGVHSNDNINFQNPNQETMSEAVKVLKGEYVLAAIKKFNMDRCLIFCRTKIDCDNLEQYMNAMARNFQQPISVVCLHGDRTPEERKANLQAFKAGKANFLICTDVAARGLDIVGMPFVINATLPDEVPNYIHRIGRVGRADRMGLAISLVATVQEKVWYHTCGSRGQNCHNTKLVDQKGCCIWYNEQQLLGDIEEHLGVTISQVDKSMNVPVDEFEGHVVYGEKRKQTGTGYKDHVDLLQATVGELANLEKRAQTSFLQMRYVLPPVS</sequence>
<evidence type="ECO:0000256" key="2">
    <source>
        <dbReference type="ARBA" id="ARBA00022722"/>
    </source>
</evidence>
<dbReference type="PANTHER" id="PTHR24031">
    <property type="entry name" value="RNA HELICASE"/>
    <property type="match status" value="1"/>
</dbReference>
<dbReference type="InterPro" id="IPR027417">
    <property type="entry name" value="P-loop_NTPase"/>
</dbReference>
<dbReference type="InterPro" id="IPR003877">
    <property type="entry name" value="SPRY_dom"/>
</dbReference>
<dbReference type="OrthoDB" id="1735at2759"/>
<evidence type="ECO:0000256" key="11">
    <source>
        <dbReference type="PROSITE-ProRule" id="PRU00552"/>
    </source>
</evidence>
<evidence type="ECO:0000256" key="12">
    <source>
        <dbReference type="RuleBase" id="RU365068"/>
    </source>
</evidence>
<dbReference type="Proteomes" id="UP000186922">
    <property type="component" value="Unassembled WGS sequence"/>
</dbReference>
<evidence type="ECO:0000313" key="18">
    <source>
        <dbReference type="Proteomes" id="UP000186922"/>
    </source>
</evidence>
<evidence type="ECO:0000256" key="4">
    <source>
        <dbReference type="ARBA" id="ARBA00022801"/>
    </source>
</evidence>
<evidence type="ECO:0000256" key="8">
    <source>
        <dbReference type="ARBA" id="ARBA00022884"/>
    </source>
</evidence>
<dbReference type="GO" id="GO:0004527">
    <property type="term" value="F:exonuclease activity"/>
    <property type="evidence" value="ECO:0007669"/>
    <property type="project" value="UniProtKB-KW"/>
</dbReference>
<dbReference type="FunFam" id="3.40.50.300:FF:000652">
    <property type="entry name" value="ATP-dependent RNA helicase DDX1"/>
    <property type="match status" value="1"/>
</dbReference>
<dbReference type="InterPro" id="IPR001650">
    <property type="entry name" value="Helicase_C-like"/>
</dbReference>
<dbReference type="InterPro" id="IPR014014">
    <property type="entry name" value="RNA_helicase_DEAD_Q_motif"/>
</dbReference>
<keyword evidence="18" id="KW-1185">Reference proteome</keyword>
<dbReference type="PROSITE" id="PS51192">
    <property type="entry name" value="HELICASE_ATP_BIND_1"/>
    <property type="match status" value="1"/>
</dbReference>
<dbReference type="GO" id="GO:0003724">
    <property type="term" value="F:RNA helicase activity"/>
    <property type="evidence" value="ECO:0007669"/>
    <property type="project" value="UniProtKB-EC"/>
</dbReference>
<evidence type="ECO:0000256" key="9">
    <source>
        <dbReference type="ARBA" id="ARBA00047984"/>
    </source>
</evidence>
<keyword evidence="5 12" id="KW-0347">Helicase</keyword>
<evidence type="ECO:0000256" key="10">
    <source>
        <dbReference type="ARBA" id="ARBA00058016"/>
    </source>
</evidence>
<keyword evidence="4 12" id="KW-0378">Hydrolase</keyword>
<keyword evidence="3 12" id="KW-0547">Nucleotide-binding</keyword>
<dbReference type="FunFam" id="3.40.50.300:FF:000708">
    <property type="entry name" value="ATP-dependent RNA helicase DDX1"/>
    <property type="match status" value="1"/>
</dbReference>
<feature type="domain" description="DEAD-box RNA helicase Q" evidence="16">
    <location>
        <begin position="2"/>
        <end position="30"/>
    </location>
</feature>
<dbReference type="EMBL" id="BDGG01000003">
    <property type="protein sequence ID" value="GAU96519.1"/>
    <property type="molecule type" value="Genomic_DNA"/>
</dbReference>
<name>A0A1D1V442_RAMVA</name>
<evidence type="ECO:0000256" key="1">
    <source>
        <dbReference type="ARBA" id="ARBA00008765"/>
    </source>
</evidence>
<accession>A0A1D1V442</accession>
<dbReference type="SUPFAM" id="SSF52540">
    <property type="entry name" value="P-loop containing nucleoside triphosphate hydrolases"/>
    <property type="match status" value="2"/>
</dbReference>
<comment type="function">
    <text evidence="12">RNA helicase.</text>
</comment>
<evidence type="ECO:0000256" key="7">
    <source>
        <dbReference type="ARBA" id="ARBA00022840"/>
    </source>
</evidence>
<comment type="domain">
    <text evidence="12">The helicase domain is involved in the stimulation of RELA transcriptional activity.</text>
</comment>
<dbReference type="PROSITE" id="PS51194">
    <property type="entry name" value="HELICASE_CTER"/>
    <property type="match status" value="1"/>
</dbReference>
<feature type="domain" description="B30.2/SPRY" evidence="13">
    <location>
        <begin position="72"/>
        <end position="249"/>
    </location>
</feature>
<feature type="domain" description="Helicase C-terminal" evidence="15">
    <location>
        <begin position="490"/>
        <end position="684"/>
    </location>
</feature>
<dbReference type="SMART" id="SM00490">
    <property type="entry name" value="HELICc"/>
    <property type="match status" value="1"/>
</dbReference>
<dbReference type="EC" id="3.6.4.13" evidence="12"/>
<evidence type="ECO:0000256" key="3">
    <source>
        <dbReference type="ARBA" id="ARBA00022741"/>
    </source>
</evidence>
<keyword evidence="8 12" id="KW-0694">RNA-binding</keyword>
<evidence type="ECO:0000256" key="5">
    <source>
        <dbReference type="ARBA" id="ARBA00022806"/>
    </source>
</evidence>
<evidence type="ECO:0000259" key="13">
    <source>
        <dbReference type="PROSITE" id="PS50188"/>
    </source>
</evidence>
<evidence type="ECO:0000259" key="16">
    <source>
        <dbReference type="PROSITE" id="PS51195"/>
    </source>
</evidence>